<dbReference type="InterPro" id="IPR019981">
    <property type="entry name" value="Ribosomal_uS11_bac-type"/>
</dbReference>
<comment type="function">
    <text evidence="7 8">Located on the platform of the 30S subunit, it bridges several disparate RNA helices of the 16S rRNA. Forms part of the Shine-Dalgarno cleft in the 70S ribosome.</text>
</comment>
<keyword evidence="2 8" id="KW-0699">rRNA-binding</keyword>
<dbReference type="InterPro" id="IPR018102">
    <property type="entry name" value="Ribosomal_uS11_CS"/>
</dbReference>
<dbReference type="PIRSF" id="PIRSF002131">
    <property type="entry name" value="Ribosomal_S11"/>
    <property type="match status" value="1"/>
</dbReference>
<dbReference type="PANTHER" id="PTHR11759">
    <property type="entry name" value="40S RIBOSOMAL PROTEIN S14/30S RIBOSOMAL PROTEIN S11"/>
    <property type="match status" value="1"/>
</dbReference>
<evidence type="ECO:0000256" key="3">
    <source>
        <dbReference type="ARBA" id="ARBA00022884"/>
    </source>
</evidence>
<name>A0A4V3DEX8_9PROT</name>
<dbReference type="EMBL" id="SNYW01000006">
    <property type="protein sequence ID" value="TDQ83801.1"/>
    <property type="molecule type" value="Genomic_DNA"/>
</dbReference>
<dbReference type="GO" id="GO:1990904">
    <property type="term" value="C:ribonucleoprotein complex"/>
    <property type="evidence" value="ECO:0007669"/>
    <property type="project" value="UniProtKB-KW"/>
</dbReference>
<comment type="similarity">
    <text evidence="1 8 9">Belongs to the universal ribosomal protein uS11 family.</text>
</comment>
<dbReference type="GO" id="GO:0003735">
    <property type="term" value="F:structural constituent of ribosome"/>
    <property type="evidence" value="ECO:0007669"/>
    <property type="project" value="InterPro"/>
</dbReference>
<evidence type="ECO:0000256" key="4">
    <source>
        <dbReference type="ARBA" id="ARBA00022980"/>
    </source>
</evidence>
<keyword evidence="4 8" id="KW-0689">Ribosomal protein</keyword>
<organism evidence="10 11">
    <name type="scientific">Dongia mobilis</name>
    <dbReference type="NCBI Taxonomy" id="578943"/>
    <lineage>
        <taxon>Bacteria</taxon>
        <taxon>Pseudomonadati</taxon>
        <taxon>Pseudomonadota</taxon>
        <taxon>Alphaproteobacteria</taxon>
        <taxon>Rhodospirillales</taxon>
        <taxon>Dongiaceae</taxon>
        <taxon>Dongia</taxon>
    </lineage>
</organism>
<dbReference type="InterPro" id="IPR001971">
    <property type="entry name" value="Ribosomal_uS11"/>
</dbReference>
<dbReference type="GO" id="GO:0006412">
    <property type="term" value="P:translation"/>
    <property type="evidence" value="ECO:0007669"/>
    <property type="project" value="UniProtKB-UniRule"/>
</dbReference>
<evidence type="ECO:0000256" key="7">
    <source>
        <dbReference type="ARBA" id="ARBA00058053"/>
    </source>
</evidence>
<reference evidence="10 11" key="1">
    <citation type="submission" date="2019-03" db="EMBL/GenBank/DDBJ databases">
        <title>Genomic Encyclopedia of Type Strains, Phase III (KMG-III): the genomes of soil and plant-associated and newly described type strains.</title>
        <authorList>
            <person name="Whitman W."/>
        </authorList>
    </citation>
    <scope>NUCLEOTIDE SEQUENCE [LARGE SCALE GENOMIC DNA]</scope>
    <source>
        <strain evidence="10 11">CGMCC 1.7660</strain>
    </source>
</reference>
<evidence type="ECO:0000256" key="9">
    <source>
        <dbReference type="RuleBase" id="RU003629"/>
    </source>
</evidence>
<dbReference type="InterPro" id="IPR036967">
    <property type="entry name" value="Ribosomal_uS11_sf"/>
</dbReference>
<keyword evidence="3 8" id="KW-0694">RNA-binding</keyword>
<dbReference type="Gene3D" id="3.30.420.80">
    <property type="entry name" value="Ribosomal protein S11"/>
    <property type="match status" value="1"/>
</dbReference>
<evidence type="ECO:0000313" key="11">
    <source>
        <dbReference type="Proteomes" id="UP000295783"/>
    </source>
</evidence>
<accession>A0A4V3DEX8</accession>
<evidence type="ECO:0000256" key="1">
    <source>
        <dbReference type="ARBA" id="ARBA00006194"/>
    </source>
</evidence>
<dbReference type="GO" id="GO:0005840">
    <property type="term" value="C:ribosome"/>
    <property type="evidence" value="ECO:0007669"/>
    <property type="project" value="UniProtKB-KW"/>
</dbReference>
<dbReference type="OrthoDB" id="9806415at2"/>
<dbReference type="AlphaFoldDB" id="A0A4V3DEX8"/>
<dbReference type="FunFam" id="3.30.420.80:FF:000001">
    <property type="entry name" value="30S ribosomal protein S11"/>
    <property type="match status" value="1"/>
</dbReference>
<dbReference type="RefSeq" id="WP_133611812.1">
    <property type="nucleotide sequence ID" value="NZ_SNYW01000006.1"/>
</dbReference>
<sequence length="132" mass="13982">MAKAAAAGQRVRKRERKNITSGIAHVNASFNNTMITITDDQGNTVAWASSGAQGFKGSRKSTPYAAQVAADVAAKKAMEHGVKTLEVEVKGPGSGRESALRALQAAGFTITSIRDVTPIPHNGCRPPKRRRV</sequence>
<protein>
    <recommendedName>
        <fullName evidence="6 8">Small ribosomal subunit protein uS11</fullName>
    </recommendedName>
</protein>
<proteinExistence type="inferred from homology"/>
<dbReference type="SUPFAM" id="SSF53137">
    <property type="entry name" value="Translational machinery components"/>
    <property type="match status" value="1"/>
</dbReference>
<keyword evidence="11" id="KW-1185">Reference proteome</keyword>
<dbReference type="NCBIfam" id="TIGR03632">
    <property type="entry name" value="uS11_bact"/>
    <property type="match status" value="1"/>
</dbReference>
<comment type="subunit">
    <text evidence="8">Part of the 30S ribosomal subunit. Interacts with proteins S7 and S18. Binds to IF-3.</text>
</comment>
<evidence type="ECO:0000313" key="10">
    <source>
        <dbReference type="EMBL" id="TDQ83801.1"/>
    </source>
</evidence>
<evidence type="ECO:0000256" key="2">
    <source>
        <dbReference type="ARBA" id="ARBA00022730"/>
    </source>
</evidence>
<dbReference type="GO" id="GO:0019843">
    <property type="term" value="F:rRNA binding"/>
    <property type="evidence" value="ECO:0007669"/>
    <property type="project" value="UniProtKB-UniRule"/>
</dbReference>
<evidence type="ECO:0000256" key="5">
    <source>
        <dbReference type="ARBA" id="ARBA00023274"/>
    </source>
</evidence>
<dbReference type="Proteomes" id="UP000295783">
    <property type="component" value="Unassembled WGS sequence"/>
</dbReference>
<evidence type="ECO:0000256" key="8">
    <source>
        <dbReference type="HAMAP-Rule" id="MF_01310"/>
    </source>
</evidence>
<gene>
    <name evidence="8" type="primary">rpsK</name>
    <name evidence="10" type="ORF">A8950_0343</name>
</gene>
<evidence type="ECO:0000256" key="6">
    <source>
        <dbReference type="ARBA" id="ARBA00035160"/>
    </source>
</evidence>
<dbReference type="Pfam" id="PF00411">
    <property type="entry name" value="Ribosomal_S11"/>
    <property type="match status" value="1"/>
</dbReference>
<comment type="caution">
    <text evidence="10">The sequence shown here is derived from an EMBL/GenBank/DDBJ whole genome shotgun (WGS) entry which is preliminary data.</text>
</comment>
<dbReference type="HAMAP" id="MF_01310">
    <property type="entry name" value="Ribosomal_uS11"/>
    <property type="match status" value="1"/>
</dbReference>
<keyword evidence="5 8" id="KW-0687">Ribonucleoprotein</keyword>
<dbReference type="NCBIfam" id="NF003698">
    <property type="entry name" value="PRK05309.1"/>
    <property type="match status" value="1"/>
</dbReference>
<dbReference type="PROSITE" id="PS00054">
    <property type="entry name" value="RIBOSOMAL_S11"/>
    <property type="match status" value="1"/>
</dbReference>